<dbReference type="InterPro" id="IPR002052">
    <property type="entry name" value="DNA_methylase_N6_adenine_CS"/>
</dbReference>
<dbReference type="GO" id="GO:0032259">
    <property type="term" value="P:methylation"/>
    <property type="evidence" value="ECO:0007669"/>
    <property type="project" value="UniProtKB-KW"/>
</dbReference>
<dbReference type="NCBIfam" id="TIGR03534">
    <property type="entry name" value="RF_mod_PrmC"/>
    <property type="match status" value="1"/>
</dbReference>
<feature type="domain" description="Methyltransferase small" evidence="6">
    <location>
        <begin position="104"/>
        <end position="194"/>
    </location>
</feature>
<dbReference type="SUPFAM" id="SSF53335">
    <property type="entry name" value="S-adenosyl-L-methionine-dependent methyltransferases"/>
    <property type="match status" value="1"/>
</dbReference>
<evidence type="ECO:0000313" key="9">
    <source>
        <dbReference type="Proteomes" id="UP001500740"/>
    </source>
</evidence>
<organism evidence="8 9">
    <name type="scientific">Alkalibacillus silvisoli</name>
    <dbReference type="NCBI Taxonomy" id="392823"/>
    <lineage>
        <taxon>Bacteria</taxon>
        <taxon>Bacillati</taxon>
        <taxon>Bacillota</taxon>
        <taxon>Bacilli</taxon>
        <taxon>Bacillales</taxon>
        <taxon>Bacillaceae</taxon>
        <taxon>Alkalibacillus</taxon>
    </lineage>
</organism>
<comment type="caution">
    <text evidence="8">The sequence shown here is derived from an EMBL/GenBank/DDBJ whole genome shotgun (WGS) entry which is preliminary data.</text>
</comment>
<gene>
    <name evidence="8" type="primary">prmC</name>
    <name evidence="8" type="ORF">GCM10008935_25820</name>
</gene>
<dbReference type="PROSITE" id="PS00092">
    <property type="entry name" value="N6_MTASE"/>
    <property type="match status" value="1"/>
</dbReference>
<dbReference type="Pfam" id="PF17827">
    <property type="entry name" value="PrmC_N"/>
    <property type="match status" value="1"/>
</dbReference>
<feature type="domain" description="Release factor glutamine methyltransferase N-terminal" evidence="7">
    <location>
        <begin position="11"/>
        <end position="77"/>
    </location>
</feature>
<dbReference type="CDD" id="cd02440">
    <property type="entry name" value="AdoMet_MTases"/>
    <property type="match status" value="1"/>
</dbReference>
<comment type="catalytic activity">
    <reaction evidence="5">
        <text>L-glutaminyl-[peptide chain release factor] + S-adenosyl-L-methionine = N(5)-methyl-L-glutaminyl-[peptide chain release factor] + S-adenosyl-L-homocysteine + H(+)</text>
        <dbReference type="Rhea" id="RHEA:42896"/>
        <dbReference type="Rhea" id="RHEA-COMP:10271"/>
        <dbReference type="Rhea" id="RHEA-COMP:10272"/>
        <dbReference type="ChEBI" id="CHEBI:15378"/>
        <dbReference type="ChEBI" id="CHEBI:30011"/>
        <dbReference type="ChEBI" id="CHEBI:57856"/>
        <dbReference type="ChEBI" id="CHEBI:59789"/>
        <dbReference type="ChEBI" id="CHEBI:61891"/>
        <dbReference type="EC" id="2.1.1.297"/>
    </reaction>
</comment>
<dbReference type="InterPro" id="IPR040758">
    <property type="entry name" value="PrmC_N"/>
</dbReference>
<dbReference type="InterPro" id="IPR019874">
    <property type="entry name" value="RF_methyltr_PrmC"/>
</dbReference>
<evidence type="ECO:0000256" key="3">
    <source>
        <dbReference type="ARBA" id="ARBA00022679"/>
    </source>
</evidence>
<dbReference type="EMBL" id="BAAACZ010000024">
    <property type="protein sequence ID" value="GAA0468795.1"/>
    <property type="molecule type" value="Genomic_DNA"/>
</dbReference>
<keyword evidence="2 8" id="KW-0489">Methyltransferase</keyword>
<dbReference type="NCBIfam" id="TIGR00536">
    <property type="entry name" value="hemK_fam"/>
    <property type="match status" value="1"/>
</dbReference>
<protein>
    <recommendedName>
        <fullName evidence="1">peptide chain release factor N(5)-glutamine methyltransferase</fullName>
        <ecNumber evidence="1">2.1.1.297</ecNumber>
    </recommendedName>
</protein>
<accession>A0ABP3K4E6</accession>
<evidence type="ECO:0000313" key="8">
    <source>
        <dbReference type="EMBL" id="GAA0468795.1"/>
    </source>
</evidence>
<evidence type="ECO:0000259" key="7">
    <source>
        <dbReference type="Pfam" id="PF17827"/>
    </source>
</evidence>
<sequence length="283" mass="32607">MSKMANHTVREARNWAFSFLKQHHREQRVGDLLLRHLLEVNHSQFLAMQRDLIAPELFELFVTWVEEHAEAGKPVEHFTCEVEFFDRQFYVDDQVLIPRPETEELIMSVLNEIDQPYTVVDLGTGSGVIAITLKIEWPKARIFATDLSEEALSVARYNSEKLEADVEFMQGDFLTPITAQKIIPDVIVSNPPYIPYSEREHLSETVKLHDPKQALFAEQNGLAAYETIIKQVMQLAKKPRLTAFEIGYDQGEAVPSLIKQYDSSAQVKVIQDINRKDRIVLWK</sequence>
<reference evidence="9" key="1">
    <citation type="journal article" date="2019" name="Int. J. Syst. Evol. Microbiol.">
        <title>The Global Catalogue of Microorganisms (GCM) 10K type strain sequencing project: providing services to taxonomists for standard genome sequencing and annotation.</title>
        <authorList>
            <consortium name="The Broad Institute Genomics Platform"/>
            <consortium name="The Broad Institute Genome Sequencing Center for Infectious Disease"/>
            <person name="Wu L."/>
            <person name="Ma J."/>
        </authorList>
    </citation>
    <scope>NUCLEOTIDE SEQUENCE [LARGE SCALE GENOMIC DNA]</scope>
    <source>
        <strain evidence="9">JCM 14193</strain>
    </source>
</reference>
<dbReference type="PANTHER" id="PTHR18895:SF74">
    <property type="entry name" value="MTRF1L RELEASE FACTOR GLUTAMINE METHYLTRANSFERASE"/>
    <property type="match status" value="1"/>
</dbReference>
<dbReference type="EC" id="2.1.1.297" evidence="1"/>
<proteinExistence type="predicted"/>
<dbReference type="Proteomes" id="UP001500740">
    <property type="component" value="Unassembled WGS sequence"/>
</dbReference>
<dbReference type="GO" id="GO:0008168">
    <property type="term" value="F:methyltransferase activity"/>
    <property type="evidence" value="ECO:0007669"/>
    <property type="project" value="UniProtKB-KW"/>
</dbReference>
<evidence type="ECO:0000256" key="5">
    <source>
        <dbReference type="ARBA" id="ARBA00048391"/>
    </source>
</evidence>
<dbReference type="InterPro" id="IPR029063">
    <property type="entry name" value="SAM-dependent_MTases_sf"/>
</dbReference>
<dbReference type="Gene3D" id="1.10.8.10">
    <property type="entry name" value="DNA helicase RuvA subunit, C-terminal domain"/>
    <property type="match status" value="1"/>
</dbReference>
<dbReference type="InterPro" id="IPR004556">
    <property type="entry name" value="HemK-like"/>
</dbReference>
<dbReference type="InterPro" id="IPR007848">
    <property type="entry name" value="Small_mtfrase_dom"/>
</dbReference>
<evidence type="ECO:0000256" key="1">
    <source>
        <dbReference type="ARBA" id="ARBA00012771"/>
    </source>
</evidence>
<dbReference type="Pfam" id="PF05175">
    <property type="entry name" value="MTS"/>
    <property type="match status" value="1"/>
</dbReference>
<keyword evidence="9" id="KW-1185">Reference proteome</keyword>
<evidence type="ECO:0000256" key="2">
    <source>
        <dbReference type="ARBA" id="ARBA00022603"/>
    </source>
</evidence>
<dbReference type="PANTHER" id="PTHR18895">
    <property type="entry name" value="HEMK METHYLTRANSFERASE"/>
    <property type="match status" value="1"/>
</dbReference>
<keyword evidence="4" id="KW-0949">S-adenosyl-L-methionine</keyword>
<evidence type="ECO:0000256" key="4">
    <source>
        <dbReference type="ARBA" id="ARBA00022691"/>
    </source>
</evidence>
<dbReference type="InterPro" id="IPR050320">
    <property type="entry name" value="N5-glutamine_MTase"/>
</dbReference>
<name>A0ABP3K4E6_9BACI</name>
<keyword evidence="3" id="KW-0808">Transferase</keyword>
<dbReference type="Gene3D" id="3.40.50.150">
    <property type="entry name" value="Vaccinia Virus protein VP39"/>
    <property type="match status" value="1"/>
</dbReference>
<evidence type="ECO:0000259" key="6">
    <source>
        <dbReference type="Pfam" id="PF05175"/>
    </source>
</evidence>